<dbReference type="InterPro" id="IPR004827">
    <property type="entry name" value="bZIP"/>
</dbReference>
<feature type="compositionally biased region" description="Basic and acidic residues" evidence="2">
    <location>
        <begin position="10"/>
        <end position="45"/>
    </location>
</feature>
<comment type="caution">
    <text evidence="4">The sequence shown here is derived from an EMBL/GenBank/DDBJ whole genome shotgun (WGS) entry which is preliminary data.</text>
</comment>
<feature type="region of interest" description="Disordered" evidence="2">
    <location>
        <begin position="1"/>
        <end position="57"/>
    </location>
</feature>
<protein>
    <recommendedName>
        <fullName evidence="3">BZIP domain-containing protein</fullName>
    </recommendedName>
</protein>
<dbReference type="PROSITE" id="PS00036">
    <property type="entry name" value="BZIP_BASIC"/>
    <property type="match status" value="1"/>
</dbReference>
<evidence type="ECO:0000313" key="4">
    <source>
        <dbReference type="EMBL" id="KAH1909488.1"/>
    </source>
</evidence>
<feature type="compositionally biased region" description="Polar residues" evidence="2">
    <location>
        <begin position="475"/>
        <end position="492"/>
    </location>
</feature>
<reference evidence="4" key="1">
    <citation type="submission" date="2021-08" db="EMBL/GenBank/DDBJ databases">
        <title>Global Aspergillus fumigatus from environmental and clinical sources.</title>
        <authorList>
            <person name="Barber A."/>
            <person name="Sae-Ong T."/>
        </authorList>
    </citation>
    <scope>NUCLEOTIDE SEQUENCE</scope>
    <source>
        <strain evidence="4">NRZ-2016-071</strain>
    </source>
</reference>
<name>A0A9P8NNA4_ASPFM</name>
<gene>
    <name evidence="4" type="ORF">KXV57_001646</name>
</gene>
<feature type="compositionally biased region" description="Basic and acidic residues" evidence="2">
    <location>
        <begin position="328"/>
        <end position="339"/>
    </location>
</feature>
<feature type="region of interest" description="Disordered" evidence="2">
    <location>
        <begin position="281"/>
        <end position="345"/>
    </location>
</feature>
<feature type="region of interest" description="Disordered" evidence="2">
    <location>
        <begin position="399"/>
        <end position="492"/>
    </location>
</feature>
<sequence>MSHTPPASEPLKDDHLRTDSCRLSEKKRPRVDDDSHSSEVHDLVRPRPLSWRPSAPVEPPLQAAQLRSLGVLSILNSPTKSAPPCLVSSGGDNLSLVRHQSSAPPCSPSAPASHVRLHSSPTLRLASPSIHPAKQQSLSPGSVNRQILSPVSPTSRFVGAGGPYARKHSAMQSPLAQESRPGLYPLSSGSPLPLENATVNPNHGPETIAPVPVSIHSTQPFHSRGTSVNPTPTPNSQERSPTTPLSIYGTLGRSSPAIVGMPISQSAPAFANSQVYGTSEPVSRLPSVVGDRPAGDEQPTMGGPTDVPPLPGMIPCILDLKSGSSSQAEKRKANSDASRRFRNRKRNEMQMEQKITAQQDEIRKQQEALHKQAQEIRELMQQRDYYRSERNFYREHAARLIPPGQQLPPRPPSPQAYRPIPEREAETTWSAAETRAAMNATGGSPGKPSASNAVPGSPVGREGWHNGVSYPVTAHDQQGKQLPQLSENWTRS</sequence>
<evidence type="ECO:0000313" key="5">
    <source>
        <dbReference type="Proteomes" id="UP000813423"/>
    </source>
</evidence>
<dbReference type="AlphaFoldDB" id="A0A9P8NNA4"/>
<dbReference type="Proteomes" id="UP000813423">
    <property type="component" value="Unassembled WGS sequence"/>
</dbReference>
<keyword evidence="1" id="KW-0175">Coiled coil</keyword>
<evidence type="ECO:0000256" key="2">
    <source>
        <dbReference type="SAM" id="MobiDB-lite"/>
    </source>
</evidence>
<evidence type="ECO:0000256" key="1">
    <source>
        <dbReference type="SAM" id="Coils"/>
    </source>
</evidence>
<feature type="coiled-coil region" evidence="1">
    <location>
        <begin position="348"/>
        <end position="383"/>
    </location>
</feature>
<feature type="compositionally biased region" description="Pro residues" evidence="2">
    <location>
        <begin position="405"/>
        <end position="414"/>
    </location>
</feature>
<evidence type="ECO:0000259" key="3">
    <source>
        <dbReference type="PROSITE" id="PS00036"/>
    </source>
</evidence>
<proteinExistence type="predicted"/>
<feature type="domain" description="BZIP" evidence="3">
    <location>
        <begin position="330"/>
        <end position="344"/>
    </location>
</feature>
<accession>A0A9P8NNA4</accession>
<feature type="region of interest" description="Disordered" evidence="2">
    <location>
        <begin position="98"/>
        <end position="118"/>
    </location>
</feature>
<dbReference type="GO" id="GO:0003700">
    <property type="term" value="F:DNA-binding transcription factor activity"/>
    <property type="evidence" value="ECO:0007669"/>
    <property type="project" value="InterPro"/>
</dbReference>
<feature type="region of interest" description="Disordered" evidence="2">
    <location>
        <begin position="216"/>
        <end position="249"/>
    </location>
</feature>
<dbReference type="OMA" id="PQSWHPY"/>
<dbReference type="EMBL" id="JAIBSC010000013">
    <property type="protein sequence ID" value="KAH1909488.1"/>
    <property type="molecule type" value="Genomic_DNA"/>
</dbReference>
<feature type="compositionally biased region" description="Polar residues" evidence="2">
    <location>
        <begin position="216"/>
        <end position="245"/>
    </location>
</feature>
<feature type="compositionally biased region" description="Low complexity" evidence="2">
    <location>
        <begin position="101"/>
        <end position="113"/>
    </location>
</feature>
<organism evidence="4 5">
    <name type="scientific">Aspergillus fumigatus</name>
    <name type="common">Neosartorya fumigata</name>
    <dbReference type="NCBI Taxonomy" id="746128"/>
    <lineage>
        <taxon>Eukaryota</taxon>
        <taxon>Fungi</taxon>
        <taxon>Dikarya</taxon>
        <taxon>Ascomycota</taxon>
        <taxon>Pezizomycotina</taxon>
        <taxon>Eurotiomycetes</taxon>
        <taxon>Eurotiomycetidae</taxon>
        <taxon>Eurotiales</taxon>
        <taxon>Aspergillaceae</taxon>
        <taxon>Aspergillus</taxon>
        <taxon>Aspergillus subgen. Fumigati</taxon>
    </lineage>
</organism>